<feature type="transmembrane region" description="Helical" evidence="1">
    <location>
        <begin position="6"/>
        <end position="23"/>
    </location>
</feature>
<gene>
    <name evidence="2" type="ORF">NTGZN8_100013</name>
</gene>
<evidence type="ECO:0000313" key="3">
    <source>
        <dbReference type="Proteomes" id="UP000675882"/>
    </source>
</evidence>
<keyword evidence="1" id="KW-0812">Transmembrane</keyword>
<dbReference type="EMBL" id="CAJNBL010000002">
    <property type="protein sequence ID" value="CAE6687316.1"/>
    <property type="molecule type" value="Genomic_DNA"/>
</dbReference>
<feature type="transmembrane region" description="Helical" evidence="1">
    <location>
        <begin position="105"/>
        <end position="127"/>
    </location>
</feature>
<evidence type="ECO:0000256" key="1">
    <source>
        <dbReference type="SAM" id="Phobius"/>
    </source>
</evidence>
<comment type="caution">
    <text evidence="2">The sequence shown here is derived from an EMBL/GenBank/DDBJ whole genome shotgun (WGS) entry which is preliminary data.</text>
</comment>
<feature type="transmembrane region" description="Helical" evidence="1">
    <location>
        <begin position="392"/>
        <end position="410"/>
    </location>
</feature>
<keyword evidence="1" id="KW-0472">Membrane</keyword>
<reference evidence="2" key="1">
    <citation type="submission" date="2021-02" db="EMBL/GenBank/DDBJ databases">
        <authorList>
            <person name="Han P."/>
        </authorList>
    </citation>
    <scope>NUCLEOTIDE SEQUENCE</scope>
    <source>
        <strain evidence="2">Candidatus Nitrotoga sp. ZN8</strain>
    </source>
</reference>
<feature type="transmembrane region" description="Helical" evidence="1">
    <location>
        <begin position="61"/>
        <end position="81"/>
    </location>
</feature>
<feature type="transmembrane region" description="Helical" evidence="1">
    <location>
        <begin position="369"/>
        <end position="386"/>
    </location>
</feature>
<keyword evidence="1" id="KW-1133">Transmembrane helix</keyword>
<feature type="transmembrane region" description="Helical" evidence="1">
    <location>
        <begin position="254"/>
        <end position="271"/>
    </location>
</feature>
<protein>
    <submittedName>
        <fullName evidence="2">Uncharacterized protein</fullName>
    </submittedName>
</protein>
<sequence length="466" mass="53477">MENFALAASLILPWLLGIVWLRASWLKPASTTWPILLGYGYLAGLLFTTLVMRLLDASGIRLGFSSIAVALALLIAAGIFFSRKQSWRIRRPGADWLSLSGWKKFIYALLLFLIVTRLAGLGLEILWRPLFPWDAWSQWATKARVWYETGQILPFVQDDIWLEGKFPWAYTDAAPHYPPTIPLIQAWMNYGQGAWNDTLMNLPWLFCAGALGLAFYGQARQWQIPPLFSLLFTYFLLSLPMLNVHIALAGYADLFMGAFYGLAAIAFFHWVRNRDFWQGSMALLFAMGCILIKQPGIAWAITFLPALLIIFLPRATLAGTFLLAAAVLVTLLLFEGKDFYLLGYHLHLKFTPAWQPFRENMMAMDNWHLLWYLVLTALLLSIPRLYSLPYRSMTTLVFAAISFLLVVFYFTHAQKWAEDFTLINRAFLHMVPMLVFYIMILFRETARLPAFIMGERQYEWKSPGDT</sequence>
<dbReference type="AlphaFoldDB" id="A0A916BEF0"/>
<dbReference type="RefSeq" id="WP_213034902.1">
    <property type="nucleotide sequence ID" value="NZ_CAJNBL010000002.1"/>
</dbReference>
<proteinExistence type="predicted"/>
<feature type="transmembrane region" description="Helical" evidence="1">
    <location>
        <begin position="283"/>
        <end position="311"/>
    </location>
</feature>
<keyword evidence="3" id="KW-1185">Reference proteome</keyword>
<feature type="transmembrane region" description="Helical" evidence="1">
    <location>
        <begin position="198"/>
        <end position="216"/>
    </location>
</feature>
<feature type="transmembrane region" description="Helical" evidence="1">
    <location>
        <begin position="422"/>
        <end position="442"/>
    </location>
</feature>
<evidence type="ECO:0000313" key="2">
    <source>
        <dbReference type="EMBL" id="CAE6687316.1"/>
    </source>
</evidence>
<accession>A0A916BEF0</accession>
<feature type="transmembrane region" description="Helical" evidence="1">
    <location>
        <begin position="317"/>
        <end position="334"/>
    </location>
</feature>
<dbReference type="Proteomes" id="UP000675882">
    <property type="component" value="Unassembled WGS sequence"/>
</dbReference>
<name>A0A916BEF0_9PROT</name>
<feature type="transmembrane region" description="Helical" evidence="1">
    <location>
        <begin position="228"/>
        <end position="248"/>
    </location>
</feature>
<feature type="transmembrane region" description="Helical" evidence="1">
    <location>
        <begin position="35"/>
        <end position="55"/>
    </location>
</feature>
<organism evidence="2 3">
    <name type="scientific">Candidatus Nitrotoga fabula</name>
    <dbReference type="NCBI Taxonomy" id="2182327"/>
    <lineage>
        <taxon>Bacteria</taxon>
        <taxon>Pseudomonadati</taxon>
        <taxon>Pseudomonadota</taxon>
        <taxon>Betaproteobacteria</taxon>
        <taxon>Nitrosomonadales</taxon>
        <taxon>Gallionellaceae</taxon>
        <taxon>Candidatus Nitrotoga</taxon>
    </lineage>
</organism>